<dbReference type="AlphaFoldDB" id="A0A4Z1SPU1"/>
<evidence type="ECO:0000256" key="2">
    <source>
        <dbReference type="ARBA" id="ARBA00022448"/>
    </source>
</evidence>
<dbReference type="GO" id="GO:0031201">
    <property type="term" value="C:SNARE complex"/>
    <property type="evidence" value="ECO:0007669"/>
    <property type="project" value="TreeGrafter"/>
</dbReference>
<evidence type="ECO:0000313" key="5">
    <source>
        <dbReference type="Proteomes" id="UP000315496"/>
    </source>
</evidence>
<dbReference type="PANTHER" id="PTHR13768">
    <property type="entry name" value="SOLUBLE NSF ATTACHMENT PROTEIN SNAP"/>
    <property type="match status" value="1"/>
</dbReference>
<dbReference type="GO" id="GO:0005774">
    <property type="term" value="C:vacuolar membrane"/>
    <property type="evidence" value="ECO:0007669"/>
    <property type="project" value="TreeGrafter"/>
</dbReference>
<dbReference type="Pfam" id="PF14938">
    <property type="entry name" value="SNAP"/>
    <property type="match status" value="1"/>
</dbReference>
<gene>
    <name evidence="4" type="ORF">GMRT_10525</name>
</gene>
<reference evidence="4 5" key="1">
    <citation type="submission" date="2019-05" db="EMBL/GenBank/DDBJ databases">
        <title>The compact genome of Giardia muris reveals important steps in the evolution of intestinal protozoan parasites.</title>
        <authorList>
            <person name="Xu F."/>
            <person name="Jimenez-Gonzalez A."/>
            <person name="Einarsson E."/>
            <person name="Astvaldsson A."/>
            <person name="Peirasmaki D."/>
            <person name="Eckmann L."/>
            <person name="Andersson J.O."/>
            <person name="Svard S.G."/>
            <person name="Jerlstrom-Hultqvist J."/>
        </authorList>
    </citation>
    <scope>NUCLEOTIDE SEQUENCE [LARGE SCALE GENOMIC DNA]</scope>
    <source>
        <strain evidence="4 5">Roberts-Thomson</strain>
    </source>
</reference>
<evidence type="ECO:0000256" key="3">
    <source>
        <dbReference type="ARBA" id="ARBA00022927"/>
    </source>
</evidence>
<dbReference type="InterPro" id="IPR000744">
    <property type="entry name" value="NSF_attach"/>
</dbReference>
<dbReference type="OrthoDB" id="10250657at2759"/>
<keyword evidence="5" id="KW-1185">Reference proteome</keyword>
<protein>
    <submittedName>
        <fullName evidence="4">Alpha-snap</fullName>
    </submittedName>
</protein>
<proteinExistence type="inferred from homology"/>
<dbReference type="VEuPathDB" id="GiardiaDB:GMRT_10525"/>
<name>A0A4Z1SPU1_GIAMU</name>
<organism evidence="4 5">
    <name type="scientific">Giardia muris</name>
    <dbReference type="NCBI Taxonomy" id="5742"/>
    <lineage>
        <taxon>Eukaryota</taxon>
        <taxon>Metamonada</taxon>
        <taxon>Diplomonadida</taxon>
        <taxon>Hexamitidae</taxon>
        <taxon>Giardiinae</taxon>
        <taxon>Giardia</taxon>
    </lineage>
</organism>
<dbReference type="PANTHER" id="PTHR13768:SF8">
    <property type="entry name" value="ALPHA-SOLUBLE NSF ATTACHMENT PROTEIN"/>
    <property type="match status" value="1"/>
</dbReference>
<accession>A0A4Z1SPU1</accession>
<dbReference type="InterPro" id="IPR011990">
    <property type="entry name" value="TPR-like_helical_dom_sf"/>
</dbReference>
<dbReference type="SUPFAM" id="SSF48452">
    <property type="entry name" value="TPR-like"/>
    <property type="match status" value="1"/>
</dbReference>
<dbReference type="GO" id="GO:0005483">
    <property type="term" value="F:soluble NSF attachment protein activity"/>
    <property type="evidence" value="ECO:0007669"/>
    <property type="project" value="TreeGrafter"/>
</dbReference>
<sequence length="288" mass="31940">MSQKDDPEKLMKEAEKAMRKRLFAKPDYVHAAACYTTAAKAYVLAGDYVKGREAYLGAAEAGKKAEVELTVAVSYREAANCIDRLIRLGNTTFKENDIGLLHKQCGEFMQLTGRDVDAARSYLTACRYLESQKECKQLFERALGLFEHNSKPLQALSAIMDLIDTAVEDDTQAGQSLAIVRQAREMYRKQGKYGYKLDTLALLGVILSLHLGDIVGAEQELLQFDSFKDAAEMAEDLLNAYKAHDAEKFAEAKKHATGRMSLTNPMLLSLRRLQLKGVAGGEGCEELL</sequence>
<dbReference type="GO" id="GO:0006886">
    <property type="term" value="P:intracellular protein transport"/>
    <property type="evidence" value="ECO:0007669"/>
    <property type="project" value="InterPro"/>
</dbReference>
<dbReference type="GO" id="GO:0035494">
    <property type="term" value="P:SNARE complex disassembly"/>
    <property type="evidence" value="ECO:0007669"/>
    <property type="project" value="TreeGrafter"/>
</dbReference>
<comment type="similarity">
    <text evidence="1">Belongs to the SNAP family.</text>
</comment>
<dbReference type="Proteomes" id="UP000315496">
    <property type="component" value="Chromosome 4"/>
</dbReference>
<comment type="caution">
    <text evidence="4">The sequence shown here is derived from an EMBL/GenBank/DDBJ whole genome shotgun (WGS) entry which is preliminary data.</text>
</comment>
<evidence type="ECO:0000313" key="4">
    <source>
        <dbReference type="EMBL" id="TNJ26895.1"/>
    </source>
</evidence>
<evidence type="ECO:0000256" key="1">
    <source>
        <dbReference type="ARBA" id="ARBA00010050"/>
    </source>
</evidence>
<keyword evidence="3" id="KW-0653">Protein transport</keyword>
<dbReference type="GO" id="GO:0019905">
    <property type="term" value="F:syntaxin binding"/>
    <property type="evidence" value="ECO:0007669"/>
    <property type="project" value="TreeGrafter"/>
</dbReference>
<keyword evidence="2" id="KW-0813">Transport</keyword>
<dbReference type="EMBL" id="VDLU01000004">
    <property type="protein sequence ID" value="TNJ26895.1"/>
    <property type="molecule type" value="Genomic_DNA"/>
</dbReference>
<dbReference type="Gene3D" id="1.25.40.10">
    <property type="entry name" value="Tetratricopeptide repeat domain"/>
    <property type="match status" value="1"/>
</dbReference>